<dbReference type="RefSeq" id="WP_344215088.1">
    <property type="nucleotide sequence ID" value="NZ_BAAAOS010000020.1"/>
</dbReference>
<dbReference type="SUPFAM" id="SSF56601">
    <property type="entry name" value="beta-lactamase/transpeptidase-like"/>
    <property type="match status" value="1"/>
</dbReference>
<gene>
    <name evidence="3" type="ORF">GCM10009789_35160</name>
</gene>
<evidence type="ECO:0000259" key="2">
    <source>
        <dbReference type="Pfam" id="PF00144"/>
    </source>
</evidence>
<name>A0ABN2DJC5_9ACTN</name>
<accession>A0ABN2DJC5</accession>
<reference evidence="3 4" key="1">
    <citation type="journal article" date="2019" name="Int. J. Syst. Evol. Microbiol.">
        <title>The Global Catalogue of Microorganisms (GCM) 10K type strain sequencing project: providing services to taxonomists for standard genome sequencing and annotation.</title>
        <authorList>
            <consortium name="The Broad Institute Genomics Platform"/>
            <consortium name="The Broad Institute Genome Sequencing Center for Infectious Disease"/>
            <person name="Wu L."/>
            <person name="Ma J."/>
        </authorList>
    </citation>
    <scope>NUCLEOTIDE SEQUENCE [LARGE SCALE GENOMIC DNA]</scope>
    <source>
        <strain evidence="3 4">JCM 14969</strain>
    </source>
</reference>
<dbReference type="PANTHER" id="PTHR43283:SF18">
    <property type="match status" value="1"/>
</dbReference>
<feature type="domain" description="Beta-lactamase-related" evidence="2">
    <location>
        <begin position="46"/>
        <end position="332"/>
    </location>
</feature>
<dbReference type="InterPro" id="IPR012338">
    <property type="entry name" value="Beta-lactam/transpept-like"/>
</dbReference>
<dbReference type="EMBL" id="BAAAOS010000020">
    <property type="protein sequence ID" value="GAA1578587.1"/>
    <property type="molecule type" value="Genomic_DNA"/>
</dbReference>
<proteinExistence type="predicted"/>
<protein>
    <recommendedName>
        <fullName evidence="2">Beta-lactamase-related domain-containing protein</fullName>
    </recommendedName>
</protein>
<evidence type="ECO:0000313" key="4">
    <source>
        <dbReference type="Proteomes" id="UP001500393"/>
    </source>
</evidence>
<dbReference type="InterPro" id="IPR050789">
    <property type="entry name" value="Diverse_Enzym_Activities"/>
</dbReference>
<keyword evidence="4" id="KW-1185">Reference proteome</keyword>
<dbReference type="PANTHER" id="PTHR43283">
    <property type="entry name" value="BETA-LACTAMASE-RELATED"/>
    <property type="match status" value="1"/>
</dbReference>
<evidence type="ECO:0000256" key="1">
    <source>
        <dbReference type="SAM" id="SignalP"/>
    </source>
</evidence>
<feature type="chain" id="PRO_5045396822" description="Beta-lactamase-related domain-containing protein" evidence="1">
    <location>
        <begin position="25"/>
        <end position="388"/>
    </location>
</feature>
<evidence type="ECO:0000313" key="3">
    <source>
        <dbReference type="EMBL" id="GAA1578587.1"/>
    </source>
</evidence>
<dbReference type="Gene3D" id="3.40.710.10">
    <property type="entry name" value="DD-peptidase/beta-lactamase superfamily"/>
    <property type="match status" value="1"/>
</dbReference>
<organism evidence="3 4">
    <name type="scientific">Kribbella sancticallisti</name>
    <dbReference type="NCBI Taxonomy" id="460087"/>
    <lineage>
        <taxon>Bacteria</taxon>
        <taxon>Bacillati</taxon>
        <taxon>Actinomycetota</taxon>
        <taxon>Actinomycetes</taxon>
        <taxon>Propionibacteriales</taxon>
        <taxon>Kribbellaceae</taxon>
        <taxon>Kribbella</taxon>
    </lineage>
</organism>
<keyword evidence="1" id="KW-0732">Signal</keyword>
<dbReference type="Pfam" id="PF00144">
    <property type="entry name" value="Beta-lactamase"/>
    <property type="match status" value="1"/>
</dbReference>
<feature type="signal peptide" evidence="1">
    <location>
        <begin position="1"/>
        <end position="24"/>
    </location>
</feature>
<comment type="caution">
    <text evidence="3">The sequence shown here is derived from an EMBL/GenBank/DDBJ whole genome shotgun (WGS) entry which is preliminary data.</text>
</comment>
<dbReference type="InterPro" id="IPR001466">
    <property type="entry name" value="Beta-lactam-related"/>
</dbReference>
<sequence length="388" mass="40838">MFLKRTIATAATAAALFTAVGATAGTASADVIINPGVDTAAMATSIQSALGRGNTVGFAYAIAENGKYAASGAGGKARTGPDGNVNFTSTTRIEIASATKNFTAVAIQKLIEQTPGLTVNSPIKPFLPLAFQQKAKPVWDKVTFKHLLTHTSGLEQLEQTLTDAQKAQYNKGYAGIEYAMGLEPTVPSTGLYTNMNYAILRLIIPRLWRTVEPARGVPAVTSTNSGYWSLAYMNERLLAPAGIAATSCVPANPDTAAMAYNVNNTAAGGHLYKLAGADFEQCAGHRGLHLSAMDLVRWQAHLAHGTIVSDTVRNQMDSQKLGWRGGSNSGANVGIYWHDGKLDYNGTQLNTCHAKFPGGVEAGVIFNSQNLGGLSPCTVLINAYNAGK</sequence>
<dbReference type="Proteomes" id="UP001500393">
    <property type="component" value="Unassembled WGS sequence"/>
</dbReference>